<dbReference type="EMBL" id="UINC01207355">
    <property type="protein sequence ID" value="SVE29404.1"/>
    <property type="molecule type" value="Genomic_DNA"/>
</dbReference>
<reference evidence="2" key="1">
    <citation type="submission" date="2018-05" db="EMBL/GenBank/DDBJ databases">
        <authorList>
            <person name="Lanie J.A."/>
            <person name="Ng W.-L."/>
            <person name="Kazmierczak K.M."/>
            <person name="Andrzejewski T.M."/>
            <person name="Davidsen T.M."/>
            <person name="Wayne K.J."/>
            <person name="Tettelin H."/>
            <person name="Glass J.I."/>
            <person name="Rusch D."/>
            <person name="Podicherti R."/>
            <person name="Tsui H.-C.T."/>
            <person name="Winkler M.E."/>
        </authorList>
    </citation>
    <scope>NUCLEOTIDE SEQUENCE</scope>
</reference>
<name>A0A383CB96_9ZZZZ</name>
<sequence length="118" mass="13170">MKTIGLVAHDNRKLDIVEWCVRHQERLKEFKLLGTKGTALRIREVTGLDVGNIGHGPDGGDIHIAYNILEGNIDLLIFFVDTKTAHGHEHDIQTLIRTCTTSNIPFALNKATADIFIQ</sequence>
<evidence type="ECO:0000313" key="2">
    <source>
        <dbReference type="EMBL" id="SVE29404.1"/>
    </source>
</evidence>
<dbReference type="InterPro" id="IPR011607">
    <property type="entry name" value="MGS-like_dom"/>
</dbReference>
<dbReference type="InterPro" id="IPR004363">
    <property type="entry name" value="Methylgl_synth"/>
</dbReference>
<evidence type="ECO:0000259" key="1">
    <source>
        <dbReference type="PROSITE" id="PS51855"/>
    </source>
</evidence>
<dbReference type="PANTHER" id="PTHR30492:SF0">
    <property type="entry name" value="METHYLGLYOXAL SYNTHASE"/>
    <property type="match status" value="1"/>
</dbReference>
<dbReference type="PROSITE" id="PS51855">
    <property type="entry name" value="MGS"/>
    <property type="match status" value="1"/>
</dbReference>
<organism evidence="2">
    <name type="scientific">marine metagenome</name>
    <dbReference type="NCBI Taxonomy" id="408172"/>
    <lineage>
        <taxon>unclassified sequences</taxon>
        <taxon>metagenomes</taxon>
        <taxon>ecological metagenomes</taxon>
    </lineage>
</organism>
<dbReference type="SUPFAM" id="SSF52335">
    <property type="entry name" value="Methylglyoxal synthase-like"/>
    <property type="match status" value="1"/>
</dbReference>
<dbReference type="GO" id="GO:0019242">
    <property type="term" value="P:methylglyoxal biosynthetic process"/>
    <property type="evidence" value="ECO:0007669"/>
    <property type="project" value="InterPro"/>
</dbReference>
<dbReference type="GO" id="GO:0005829">
    <property type="term" value="C:cytosol"/>
    <property type="evidence" value="ECO:0007669"/>
    <property type="project" value="TreeGrafter"/>
</dbReference>
<proteinExistence type="predicted"/>
<dbReference type="PANTHER" id="PTHR30492">
    <property type="entry name" value="METHYLGLYOXAL SYNTHASE"/>
    <property type="match status" value="1"/>
</dbReference>
<gene>
    <name evidence="2" type="ORF">METZ01_LOCUS482258</name>
</gene>
<dbReference type="SMART" id="SM00851">
    <property type="entry name" value="MGS"/>
    <property type="match status" value="1"/>
</dbReference>
<protein>
    <recommendedName>
        <fullName evidence="1">MGS-like domain-containing protein</fullName>
    </recommendedName>
</protein>
<dbReference type="Gene3D" id="3.40.50.1380">
    <property type="entry name" value="Methylglyoxal synthase-like domain"/>
    <property type="match status" value="1"/>
</dbReference>
<dbReference type="NCBIfam" id="NF003559">
    <property type="entry name" value="PRK05234.1"/>
    <property type="match status" value="1"/>
</dbReference>
<dbReference type="AlphaFoldDB" id="A0A383CB96"/>
<accession>A0A383CB96</accession>
<dbReference type="InterPro" id="IPR036914">
    <property type="entry name" value="MGS-like_dom_sf"/>
</dbReference>
<feature type="domain" description="MGS-like" evidence="1">
    <location>
        <begin position="1"/>
        <end position="118"/>
    </location>
</feature>
<dbReference type="Pfam" id="PF02142">
    <property type="entry name" value="MGS"/>
    <property type="match status" value="1"/>
</dbReference>
<dbReference type="GO" id="GO:0008929">
    <property type="term" value="F:methylglyoxal synthase activity"/>
    <property type="evidence" value="ECO:0007669"/>
    <property type="project" value="InterPro"/>
</dbReference>